<organism evidence="6 7">
    <name type="scientific">Aestuariibaculum lutulentum</name>
    <dbReference type="NCBI Taxonomy" id="2920935"/>
    <lineage>
        <taxon>Bacteria</taxon>
        <taxon>Pseudomonadati</taxon>
        <taxon>Bacteroidota</taxon>
        <taxon>Flavobacteriia</taxon>
        <taxon>Flavobacteriales</taxon>
        <taxon>Flavobacteriaceae</taxon>
    </lineage>
</organism>
<dbReference type="Pfam" id="PF01925">
    <property type="entry name" value="TauE"/>
    <property type="match status" value="1"/>
</dbReference>
<feature type="transmembrane region" description="Helical" evidence="5">
    <location>
        <begin position="100"/>
        <end position="121"/>
    </location>
</feature>
<dbReference type="PANTHER" id="PTHR43701">
    <property type="entry name" value="MEMBRANE TRANSPORTER PROTEIN MJ0441-RELATED"/>
    <property type="match status" value="1"/>
</dbReference>
<feature type="transmembrane region" description="Helical" evidence="5">
    <location>
        <begin position="133"/>
        <end position="166"/>
    </location>
</feature>
<sequence>MLLDNQNIYVFLFLLPVISFLYASVGHGGASGYLALMALFSFAPETMKPTALLLNLFVAGISFYYYYRGGFFNKKLFISFAITSIPLAFLGGTIEIDASIYKKILAVLLVFAILKMLNFFGKENDTIKDVKLWQGLVVGGIIGFFSGLIGIGGGIILTPIILLLHWGKMKEAAAVSALFIWVNSASGLIGQLSSGITLEKESFILVAIALIGGVLGGYLGSKKINNTALRYILAFVLVIACIKLFFT</sequence>
<evidence type="ECO:0000313" key="6">
    <source>
        <dbReference type="EMBL" id="MCH4552853.1"/>
    </source>
</evidence>
<accession>A0ABS9RIS2</accession>
<dbReference type="EMBL" id="JAKVQD010000003">
    <property type="protein sequence ID" value="MCH4552853.1"/>
    <property type="molecule type" value="Genomic_DNA"/>
</dbReference>
<reference evidence="6" key="1">
    <citation type="submission" date="2022-02" db="EMBL/GenBank/DDBJ databases">
        <title>Aestuariibaculum sp., a marine bacterium isolated from sediment in Guangxi.</title>
        <authorList>
            <person name="Ying J."/>
        </authorList>
    </citation>
    <scope>NUCLEOTIDE SEQUENCE</scope>
    <source>
        <strain evidence="6">L182</strain>
    </source>
</reference>
<gene>
    <name evidence="6" type="ORF">MKW35_09490</name>
</gene>
<keyword evidence="3 5" id="KW-1133">Transmembrane helix</keyword>
<evidence type="ECO:0000256" key="2">
    <source>
        <dbReference type="ARBA" id="ARBA00022692"/>
    </source>
</evidence>
<evidence type="ECO:0000256" key="5">
    <source>
        <dbReference type="RuleBase" id="RU363041"/>
    </source>
</evidence>
<name>A0ABS9RIS2_9FLAO</name>
<dbReference type="PANTHER" id="PTHR43701:SF5">
    <property type="entry name" value="MEMBRANE TRANSPORTER PROTEIN-RELATED"/>
    <property type="match status" value="1"/>
</dbReference>
<dbReference type="InterPro" id="IPR051598">
    <property type="entry name" value="TSUP/Inactive_protease-like"/>
</dbReference>
<evidence type="ECO:0000256" key="4">
    <source>
        <dbReference type="ARBA" id="ARBA00023136"/>
    </source>
</evidence>
<evidence type="ECO:0000256" key="3">
    <source>
        <dbReference type="ARBA" id="ARBA00022989"/>
    </source>
</evidence>
<feature type="transmembrane region" description="Helical" evidence="5">
    <location>
        <begin position="202"/>
        <end position="221"/>
    </location>
</feature>
<comment type="caution">
    <text evidence="6">The sequence shown here is derived from an EMBL/GenBank/DDBJ whole genome shotgun (WGS) entry which is preliminary data.</text>
</comment>
<evidence type="ECO:0000256" key="1">
    <source>
        <dbReference type="ARBA" id="ARBA00004141"/>
    </source>
</evidence>
<dbReference type="Proteomes" id="UP001156141">
    <property type="component" value="Unassembled WGS sequence"/>
</dbReference>
<keyword evidence="7" id="KW-1185">Reference proteome</keyword>
<protein>
    <recommendedName>
        <fullName evidence="5">Probable membrane transporter protein</fullName>
    </recommendedName>
</protein>
<feature type="transmembrane region" description="Helical" evidence="5">
    <location>
        <begin position="76"/>
        <end position="94"/>
    </location>
</feature>
<proteinExistence type="inferred from homology"/>
<evidence type="ECO:0000313" key="7">
    <source>
        <dbReference type="Proteomes" id="UP001156141"/>
    </source>
</evidence>
<feature type="transmembrane region" description="Helical" evidence="5">
    <location>
        <begin position="172"/>
        <end position="190"/>
    </location>
</feature>
<keyword evidence="4 5" id="KW-0472">Membrane</keyword>
<feature type="transmembrane region" description="Helical" evidence="5">
    <location>
        <begin position="227"/>
        <end position="246"/>
    </location>
</feature>
<keyword evidence="2 5" id="KW-0812">Transmembrane</keyword>
<keyword evidence="5" id="KW-1003">Cell membrane</keyword>
<dbReference type="RefSeq" id="WP_240573240.1">
    <property type="nucleotide sequence ID" value="NZ_CP136709.1"/>
</dbReference>
<comment type="subcellular location">
    <subcellularLocation>
        <location evidence="5">Cell membrane</location>
        <topology evidence="5">Multi-pass membrane protein</topology>
    </subcellularLocation>
    <subcellularLocation>
        <location evidence="1">Membrane</location>
        <topology evidence="1">Multi-pass membrane protein</topology>
    </subcellularLocation>
</comment>
<comment type="similarity">
    <text evidence="5">Belongs to the 4-toluene sulfonate uptake permease (TSUP) (TC 2.A.102) family.</text>
</comment>
<dbReference type="InterPro" id="IPR002781">
    <property type="entry name" value="TM_pro_TauE-like"/>
</dbReference>
<feature type="transmembrane region" description="Helical" evidence="5">
    <location>
        <begin position="50"/>
        <end position="67"/>
    </location>
</feature>
<feature type="transmembrane region" description="Helical" evidence="5">
    <location>
        <begin position="7"/>
        <end position="30"/>
    </location>
</feature>